<dbReference type="Gene3D" id="3.40.50.150">
    <property type="entry name" value="Vaccinia Virus protein VP39"/>
    <property type="match status" value="1"/>
</dbReference>
<comment type="similarity">
    <text evidence="1">Belongs to the CFA/CMAS family.</text>
</comment>
<organism evidence="2 3">
    <name type="scientific">Haematococcus lacustris</name>
    <name type="common">Green alga</name>
    <name type="synonym">Haematococcus pluvialis</name>
    <dbReference type="NCBI Taxonomy" id="44745"/>
    <lineage>
        <taxon>Eukaryota</taxon>
        <taxon>Viridiplantae</taxon>
        <taxon>Chlorophyta</taxon>
        <taxon>core chlorophytes</taxon>
        <taxon>Chlorophyceae</taxon>
        <taxon>CS clade</taxon>
        <taxon>Chlamydomonadales</taxon>
        <taxon>Haematococcaceae</taxon>
        <taxon>Haematococcus</taxon>
    </lineage>
</organism>
<proteinExistence type="inferred from homology"/>
<dbReference type="EMBL" id="BLLF01001916">
    <property type="protein sequence ID" value="GFH21843.1"/>
    <property type="molecule type" value="Genomic_DNA"/>
</dbReference>
<evidence type="ECO:0000313" key="2">
    <source>
        <dbReference type="EMBL" id="GFH21843.1"/>
    </source>
</evidence>
<dbReference type="InterPro" id="IPR029063">
    <property type="entry name" value="SAM-dependent_MTases_sf"/>
</dbReference>
<dbReference type="PANTHER" id="PTHR43832">
    <property type="match status" value="1"/>
</dbReference>
<comment type="caution">
    <text evidence="2">The sequence shown here is derived from an EMBL/GenBank/DDBJ whole genome shotgun (WGS) entry which is preliminary data.</text>
</comment>
<dbReference type="PANTHER" id="PTHR43832:SF1">
    <property type="entry name" value="S-ADENOSYL-L-METHIONINE-DEPENDENT METHYLTRANSFERASES SUPERFAMILY PROTEIN"/>
    <property type="match status" value="1"/>
</dbReference>
<protein>
    <submittedName>
        <fullName evidence="2">Uncharacterized protein</fullName>
    </submittedName>
</protein>
<dbReference type="AlphaFoldDB" id="A0A699ZH00"/>
<gene>
    <name evidence="2" type="ORF">HaLaN_19217</name>
</gene>
<dbReference type="Proteomes" id="UP000485058">
    <property type="component" value="Unassembled WGS sequence"/>
</dbReference>
<reference evidence="2 3" key="1">
    <citation type="submission" date="2020-02" db="EMBL/GenBank/DDBJ databases">
        <title>Draft genome sequence of Haematococcus lacustris strain NIES-144.</title>
        <authorList>
            <person name="Morimoto D."/>
            <person name="Nakagawa S."/>
            <person name="Yoshida T."/>
            <person name="Sawayama S."/>
        </authorList>
    </citation>
    <scope>NUCLEOTIDE SEQUENCE [LARGE SCALE GENOMIC DNA]</scope>
    <source>
        <strain evidence="2 3">NIES-144</strain>
    </source>
</reference>
<sequence>MPSMDLLLYFQDHLALQSHWYVNGCHYSRTLESWLERHDAARSAILRSFSKPQAYGSSAAAWTWYQRWRMFYIACSELFRYNGGEEWGVGHYLFVKKK</sequence>
<evidence type="ECO:0000256" key="1">
    <source>
        <dbReference type="ARBA" id="ARBA00010815"/>
    </source>
</evidence>
<accession>A0A699ZH00</accession>
<name>A0A699ZH00_HAELA</name>
<evidence type="ECO:0000313" key="3">
    <source>
        <dbReference type="Proteomes" id="UP000485058"/>
    </source>
</evidence>
<keyword evidence="3" id="KW-1185">Reference proteome</keyword>